<feature type="transmembrane region" description="Helical" evidence="6">
    <location>
        <begin position="444"/>
        <end position="468"/>
    </location>
</feature>
<gene>
    <name evidence="7" type="ORF">DB88DRAFT_502142</name>
</gene>
<keyword evidence="5 6" id="KW-0472">Membrane</keyword>
<feature type="transmembrane region" description="Helical" evidence="6">
    <location>
        <begin position="414"/>
        <end position="432"/>
    </location>
</feature>
<dbReference type="PANTHER" id="PTHR43791:SF16">
    <property type="entry name" value="TRANSPORTER, PUTATIVE (AFU_ORTHOLOGUE AFUA_3G01840)-RELATED"/>
    <property type="match status" value="1"/>
</dbReference>
<dbReference type="AlphaFoldDB" id="A0AAD9CUZ1"/>
<feature type="transmembrane region" description="Helical" evidence="6">
    <location>
        <begin position="380"/>
        <end position="402"/>
    </location>
</feature>
<feature type="transmembrane region" description="Helical" evidence="6">
    <location>
        <begin position="93"/>
        <end position="114"/>
    </location>
</feature>
<accession>A0AAD9CUZ1</accession>
<proteinExistence type="predicted"/>
<dbReference type="InterPro" id="IPR036259">
    <property type="entry name" value="MFS_trans_sf"/>
</dbReference>
<evidence type="ECO:0000313" key="8">
    <source>
        <dbReference type="Proteomes" id="UP001182556"/>
    </source>
</evidence>
<comment type="caution">
    <text evidence="7">The sequence shown here is derived from an EMBL/GenBank/DDBJ whole genome shotgun (WGS) entry which is preliminary data.</text>
</comment>
<evidence type="ECO:0000256" key="5">
    <source>
        <dbReference type="ARBA" id="ARBA00023136"/>
    </source>
</evidence>
<feature type="transmembrane region" description="Helical" evidence="6">
    <location>
        <begin position="324"/>
        <end position="342"/>
    </location>
</feature>
<dbReference type="Gene3D" id="1.20.1250.20">
    <property type="entry name" value="MFS general substrate transporter like domains"/>
    <property type="match status" value="1"/>
</dbReference>
<keyword evidence="3 6" id="KW-0812">Transmembrane</keyword>
<dbReference type="InterPro" id="IPR011701">
    <property type="entry name" value="MFS"/>
</dbReference>
<feature type="transmembrane region" description="Helical" evidence="6">
    <location>
        <begin position="146"/>
        <end position="169"/>
    </location>
</feature>
<dbReference type="Pfam" id="PF07690">
    <property type="entry name" value="MFS_1"/>
    <property type="match status" value="1"/>
</dbReference>
<dbReference type="PANTHER" id="PTHR43791">
    <property type="entry name" value="PERMEASE-RELATED"/>
    <property type="match status" value="1"/>
</dbReference>
<name>A0AAD9CUZ1_PAPLA</name>
<reference evidence="7" key="1">
    <citation type="submission" date="2023-02" db="EMBL/GenBank/DDBJ databases">
        <title>Identification and recombinant expression of a fungal hydrolase from Papiliotrema laurentii that hydrolyzes apple cutin and clears colloidal polyester polyurethane.</title>
        <authorList>
            <consortium name="DOE Joint Genome Institute"/>
            <person name="Roman V.A."/>
            <person name="Bojanowski C."/>
            <person name="Crable B.R."/>
            <person name="Wagner D.N."/>
            <person name="Hung C.S."/>
            <person name="Nadeau L.J."/>
            <person name="Schratz L."/>
            <person name="Haridas S."/>
            <person name="Pangilinan J."/>
            <person name="Lipzen A."/>
            <person name="Na H."/>
            <person name="Yan M."/>
            <person name="Ng V."/>
            <person name="Grigoriev I.V."/>
            <person name="Spatafora J.W."/>
            <person name="Barlow D."/>
            <person name="Biffinger J."/>
            <person name="Kelley-Loughnane N."/>
            <person name="Varaljay V.A."/>
            <person name="Crookes-Goodson W.J."/>
        </authorList>
    </citation>
    <scope>NUCLEOTIDE SEQUENCE</scope>
    <source>
        <strain evidence="7">5307AH</strain>
    </source>
</reference>
<comment type="subcellular location">
    <subcellularLocation>
        <location evidence="1">Membrane</location>
        <topology evidence="1">Multi-pass membrane protein</topology>
    </subcellularLocation>
</comment>
<feature type="transmembrane region" description="Helical" evidence="6">
    <location>
        <begin position="285"/>
        <end position="304"/>
    </location>
</feature>
<feature type="transmembrane region" description="Helical" evidence="6">
    <location>
        <begin position="121"/>
        <end position="140"/>
    </location>
</feature>
<protein>
    <submittedName>
        <fullName evidence="7">Major facilitator superfamily domain-containing protein</fullName>
    </submittedName>
</protein>
<sequence>MSKNTPAPTHVPIDEKAQEDIVEDVEQHAKEETTAAVVVTEADDKRIRRKTDKYLLSLLVWVYFLQIYDKTIFGYGNSFGLSADLHLVNQQYSLASSMTSIATLAWQPFSAFIIVRFNPRYLMTIFVFCWGTSAACMAASNGVASLLATRFLLGLFEAANIPLFSMLTASWYRRAEQPLRVCAWFITNSAATIVAALVSYGLGHTNNPNFRPWQALYLSAGLITVLTAPVVWWRLDADIATARFWSDDYERDQAVERLRANQTGAGSREFKWYQVREMFMDPKSWLFAALICIPNIGAHVANTFGPTLIKGFGYDKYDSTLLNIPFGALQAVAILMGSYAAYRFKLKSAMLIVLTLFGLAGSVMLYIANSREVLSRPLALVGYYFLAFMFGTSPVVYSWAIANVGGQTKKSTMLSFMNCATATGQLTGPLLMNSKDKPRYLPGIRSLMIAQGVLVAAVIAQLVCLYLFNKQREAQRVAAGKPKNPHDASMDRAYVQGSLAVAVVEQEDRTDWQNDEFIYVY</sequence>
<evidence type="ECO:0000313" key="7">
    <source>
        <dbReference type="EMBL" id="KAK1921083.1"/>
    </source>
</evidence>
<evidence type="ECO:0000256" key="1">
    <source>
        <dbReference type="ARBA" id="ARBA00004141"/>
    </source>
</evidence>
<evidence type="ECO:0000256" key="4">
    <source>
        <dbReference type="ARBA" id="ARBA00022989"/>
    </source>
</evidence>
<evidence type="ECO:0000256" key="2">
    <source>
        <dbReference type="ARBA" id="ARBA00022448"/>
    </source>
</evidence>
<organism evidence="7 8">
    <name type="scientific">Papiliotrema laurentii</name>
    <name type="common">Cryptococcus laurentii</name>
    <dbReference type="NCBI Taxonomy" id="5418"/>
    <lineage>
        <taxon>Eukaryota</taxon>
        <taxon>Fungi</taxon>
        <taxon>Dikarya</taxon>
        <taxon>Basidiomycota</taxon>
        <taxon>Agaricomycotina</taxon>
        <taxon>Tremellomycetes</taxon>
        <taxon>Tremellales</taxon>
        <taxon>Rhynchogastremaceae</taxon>
        <taxon>Papiliotrema</taxon>
    </lineage>
</organism>
<dbReference type="EMBL" id="JAODAN010000012">
    <property type="protein sequence ID" value="KAK1921083.1"/>
    <property type="molecule type" value="Genomic_DNA"/>
</dbReference>
<dbReference type="Proteomes" id="UP001182556">
    <property type="component" value="Unassembled WGS sequence"/>
</dbReference>
<feature type="transmembrane region" description="Helical" evidence="6">
    <location>
        <begin position="215"/>
        <end position="235"/>
    </location>
</feature>
<dbReference type="GO" id="GO:0022857">
    <property type="term" value="F:transmembrane transporter activity"/>
    <property type="evidence" value="ECO:0007669"/>
    <property type="project" value="InterPro"/>
</dbReference>
<feature type="transmembrane region" description="Helical" evidence="6">
    <location>
        <begin position="181"/>
        <end position="203"/>
    </location>
</feature>
<evidence type="ECO:0000256" key="6">
    <source>
        <dbReference type="SAM" id="Phobius"/>
    </source>
</evidence>
<evidence type="ECO:0000256" key="3">
    <source>
        <dbReference type="ARBA" id="ARBA00022692"/>
    </source>
</evidence>
<dbReference type="SUPFAM" id="SSF103473">
    <property type="entry name" value="MFS general substrate transporter"/>
    <property type="match status" value="1"/>
</dbReference>
<keyword evidence="2" id="KW-0813">Transport</keyword>
<feature type="transmembrane region" description="Helical" evidence="6">
    <location>
        <begin position="54"/>
        <end position="73"/>
    </location>
</feature>
<keyword evidence="8" id="KW-1185">Reference proteome</keyword>
<keyword evidence="4 6" id="KW-1133">Transmembrane helix</keyword>
<feature type="transmembrane region" description="Helical" evidence="6">
    <location>
        <begin position="349"/>
        <end position="368"/>
    </location>
</feature>
<dbReference type="GO" id="GO:0016020">
    <property type="term" value="C:membrane"/>
    <property type="evidence" value="ECO:0007669"/>
    <property type="project" value="UniProtKB-SubCell"/>
</dbReference>